<dbReference type="PRINTS" id="PR00368">
    <property type="entry name" value="FADPNR"/>
</dbReference>
<evidence type="ECO:0000313" key="3">
    <source>
        <dbReference type="EMBL" id="MBB6481561.1"/>
    </source>
</evidence>
<dbReference type="PRINTS" id="PR00411">
    <property type="entry name" value="PNDRDTASEI"/>
</dbReference>
<organism evidence="3 4">
    <name type="scientific">Spirochaeta isovalerica</name>
    <dbReference type="NCBI Taxonomy" id="150"/>
    <lineage>
        <taxon>Bacteria</taxon>
        <taxon>Pseudomonadati</taxon>
        <taxon>Spirochaetota</taxon>
        <taxon>Spirochaetia</taxon>
        <taxon>Spirochaetales</taxon>
        <taxon>Spirochaetaceae</taxon>
        <taxon>Spirochaeta</taxon>
    </lineage>
</organism>
<keyword evidence="1" id="KW-0560">Oxidoreductase</keyword>
<gene>
    <name evidence="3" type="ORF">HNR50_003241</name>
</gene>
<proteinExistence type="predicted"/>
<sequence length="419" mass="46399">MKTIKRDVLVIGGGSAGMAAAAEIRGRNHTVAIVERDNLLGGILNQCIHNGFGLHRFKEELTGPEYAERYTEIIEDSDIEVFTGTTVTEIEKNDEGKKVYAFSAHHGMIVFQVRAVVLAMGCRERNRGNIGTPGTRPAGVYTAGLAQRLVNMEGLMPGSKCVIVGSGDIGLIMARRMSWVGADVRAVVEIQPYPAGLTRNIVQCLNDFNIPLHLSHVVSKIYGKDRVEGVDITPLRDGIELTEETFHIECDTLLLSVGLIPDNEIARKAGIDINPETNGPLVDSSLMTSVRGIFACGNVLHVHDLVDYVSEESHRCGAFVCDYLESQSEERQFRMIPGSNLKYVIPNRFRADRDNHFYMRSLIVRNHAELVLTLDGKEMGRKKLRHIQPSEMISFTLKEKDLQLSDLNNDSTLEISLVG</sequence>
<comment type="caution">
    <text evidence="3">The sequence shown here is derived from an EMBL/GenBank/DDBJ whole genome shotgun (WGS) entry which is preliminary data.</text>
</comment>
<dbReference type="Proteomes" id="UP000587760">
    <property type="component" value="Unassembled WGS sequence"/>
</dbReference>
<dbReference type="InterPro" id="IPR051691">
    <property type="entry name" value="Metab_Enz_Cyan_OpOx_G3PDH"/>
</dbReference>
<accession>A0A841RDV0</accession>
<dbReference type="SUPFAM" id="SSF51905">
    <property type="entry name" value="FAD/NAD(P)-binding domain"/>
    <property type="match status" value="1"/>
</dbReference>
<dbReference type="EMBL" id="JACHGJ010000007">
    <property type="protein sequence ID" value="MBB6481561.1"/>
    <property type="molecule type" value="Genomic_DNA"/>
</dbReference>
<reference evidence="3 4" key="1">
    <citation type="submission" date="2020-08" db="EMBL/GenBank/DDBJ databases">
        <title>Genomic Encyclopedia of Type Strains, Phase IV (KMG-IV): sequencing the most valuable type-strain genomes for metagenomic binning, comparative biology and taxonomic classification.</title>
        <authorList>
            <person name="Goeker M."/>
        </authorList>
    </citation>
    <scope>NUCLEOTIDE SEQUENCE [LARGE SCALE GENOMIC DNA]</scope>
    <source>
        <strain evidence="3 4">DSM 2461</strain>
    </source>
</reference>
<dbReference type="Pfam" id="PF07992">
    <property type="entry name" value="Pyr_redox_2"/>
    <property type="match status" value="1"/>
</dbReference>
<evidence type="ECO:0000313" key="4">
    <source>
        <dbReference type="Proteomes" id="UP000587760"/>
    </source>
</evidence>
<keyword evidence="4" id="KW-1185">Reference proteome</keyword>
<dbReference type="RefSeq" id="WP_184747802.1">
    <property type="nucleotide sequence ID" value="NZ_JACHGJ010000007.1"/>
</dbReference>
<dbReference type="Gene3D" id="3.50.50.60">
    <property type="entry name" value="FAD/NAD(P)-binding domain"/>
    <property type="match status" value="2"/>
</dbReference>
<evidence type="ECO:0000256" key="1">
    <source>
        <dbReference type="ARBA" id="ARBA00023002"/>
    </source>
</evidence>
<dbReference type="GO" id="GO:0016491">
    <property type="term" value="F:oxidoreductase activity"/>
    <property type="evidence" value="ECO:0007669"/>
    <property type="project" value="UniProtKB-KW"/>
</dbReference>
<name>A0A841RDV0_9SPIO</name>
<dbReference type="AlphaFoldDB" id="A0A841RDV0"/>
<dbReference type="PANTHER" id="PTHR42949:SF3">
    <property type="entry name" value="ANAEROBIC GLYCEROL-3-PHOSPHATE DEHYDROGENASE SUBUNIT B"/>
    <property type="match status" value="1"/>
</dbReference>
<evidence type="ECO:0000259" key="2">
    <source>
        <dbReference type="Pfam" id="PF07992"/>
    </source>
</evidence>
<dbReference type="PANTHER" id="PTHR42949">
    <property type="entry name" value="ANAEROBIC GLYCEROL-3-PHOSPHATE DEHYDROGENASE SUBUNIT B"/>
    <property type="match status" value="1"/>
</dbReference>
<dbReference type="InterPro" id="IPR023753">
    <property type="entry name" value="FAD/NAD-binding_dom"/>
</dbReference>
<protein>
    <submittedName>
        <fullName evidence="3">NADPH-dependent 2,4-dienoyl-CoA reductase/sulfur reductase-like enzyme</fullName>
    </submittedName>
</protein>
<feature type="domain" description="FAD/NAD(P)-binding" evidence="2">
    <location>
        <begin position="7"/>
        <end position="301"/>
    </location>
</feature>
<dbReference type="InterPro" id="IPR036188">
    <property type="entry name" value="FAD/NAD-bd_sf"/>
</dbReference>